<feature type="chain" id="PRO_5008391570" evidence="1">
    <location>
        <begin position="28"/>
        <end position="628"/>
    </location>
</feature>
<evidence type="ECO:0000313" key="2">
    <source>
        <dbReference type="EMBL" id="ANI14726.1"/>
    </source>
</evidence>
<sequence length="628" mass="67820">MNHKPMFRHRACVPLALGLAGSLAVPAYGVTFNAGEIEGQFDSTFSLGASWALRDADSRLVGENNGGKGLATGTDDGRLNFKKGETFSKIFKGLHELELKYGDSGVFVRGKYWYDFELKDEHRLVQDIDDHGREEGAKSSGGQLLDAFLYHNYSIADLPGTVRLGRQVVSWGESTFIQGGINSINPVDVSAFRRPGAEIKEGLIPVNMFYLSQAITDNLSAEGFYQLGWQQTVIDNCGTFFSQNDFVPDGCNGVPVGPNLTGNPAAMAALTPFGINLSRQGIVVPRLGDDDARDSGQFGVALRWMVPSLDTEFGAYFINYHSRQPYVNSYSSPNADNLDFVPQLCGNLGIGDPGACAGALGPALNDLAVAYRLGTSRYQVTYPEDIRLYGLSFATTLPTGTALSGEISYRPNMPLQLNAVDQVSASSGIPALSPLLSSGAYPVADDALIQGYQRKPVTQAQVTAVQFFDQVMGADRVTLIGEVGAVHVGNLEGKGGLRYGRDPVFGQGALYPDNSLCQASNSPATARNCNSHGFTTDFSWGYRMRAIWEYSNLIPSVTLKPNIAWSHDVEGYAPEPGFNEGSKAVSLGIDADYRNTYSASLSVTDFFDGRYNTNVDRDFVAFSVGMSF</sequence>
<dbReference type="AlphaFoldDB" id="A0A1A9KAB8"/>
<gene>
    <name evidence="2" type="ORF">A9C11_12325</name>
</gene>
<protein>
    <submittedName>
        <fullName evidence="2">Adhesin</fullName>
    </submittedName>
</protein>
<feature type="signal peptide" evidence="1">
    <location>
        <begin position="1"/>
        <end position="27"/>
    </location>
</feature>
<evidence type="ECO:0000256" key="1">
    <source>
        <dbReference type="SAM" id="SignalP"/>
    </source>
</evidence>
<keyword evidence="1" id="KW-0732">Signal</keyword>
<reference evidence="2 3" key="1">
    <citation type="submission" date="2016-05" db="EMBL/GenBank/DDBJ databases">
        <title>Genome Sequence of Pseudomonas citronellolis Strain SJTE-3, an Estrogens and Persistent Organic Pollutants degradation strain.</title>
        <authorList>
            <person name="Liang R."/>
        </authorList>
    </citation>
    <scope>NUCLEOTIDE SEQUENCE [LARGE SCALE GENOMIC DNA]</scope>
    <source>
        <strain evidence="2 3">SJTE-3</strain>
    </source>
</reference>
<dbReference type="RefSeq" id="WP_064582790.1">
    <property type="nucleotide sequence ID" value="NZ_CP015878.1"/>
</dbReference>
<name>A0A1A9KAB8_9PSED</name>
<accession>A0A1A9KAB8</accession>
<dbReference type="EMBL" id="CP015878">
    <property type="protein sequence ID" value="ANI14726.1"/>
    <property type="molecule type" value="Genomic_DNA"/>
</dbReference>
<dbReference type="Pfam" id="PF06980">
    <property type="entry name" value="DUF1302"/>
    <property type="match status" value="1"/>
</dbReference>
<proteinExistence type="predicted"/>
<organism evidence="2 3">
    <name type="scientific">Pseudomonas citronellolis</name>
    <dbReference type="NCBI Taxonomy" id="53408"/>
    <lineage>
        <taxon>Bacteria</taxon>
        <taxon>Pseudomonadati</taxon>
        <taxon>Pseudomonadota</taxon>
        <taxon>Gammaproteobacteria</taxon>
        <taxon>Pseudomonadales</taxon>
        <taxon>Pseudomonadaceae</taxon>
        <taxon>Pseudomonas</taxon>
    </lineage>
</organism>
<dbReference type="Proteomes" id="UP000077748">
    <property type="component" value="Chromosome"/>
</dbReference>
<evidence type="ECO:0000313" key="3">
    <source>
        <dbReference type="Proteomes" id="UP000077748"/>
    </source>
</evidence>
<dbReference type="InterPro" id="IPR010727">
    <property type="entry name" value="DUF1302"/>
</dbReference>